<keyword evidence="2" id="KW-1185">Reference proteome</keyword>
<sequence>ASVDKASVLTFMLFSEESSYIACSCVDVSSVFVVCSCEEVTSDELLLNILF</sequence>
<evidence type="ECO:0000313" key="1">
    <source>
        <dbReference type="EMBL" id="CAG8708113.1"/>
    </source>
</evidence>
<proteinExistence type="predicted"/>
<organism evidence="1 2">
    <name type="scientific">Cetraspora pellucida</name>
    <dbReference type="NCBI Taxonomy" id="1433469"/>
    <lineage>
        <taxon>Eukaryota</taxon>
        <taxon>Fungi</taxon>
        <taxon>Fungi incertae sedis</taxon>
        <taxon>Mucoromycota</taxon>
        <taxon>Glomeromycotina</taxon>
        <taxon>Glomeromycetes</taxon>
        <taxon>Diversisporales</taxon>
        <taxon>Gigasporaceae</taxon>
        <taxon>Cetraspora</taxon>
    </lineage>
</organism>
<evidence type="ECO:0000313" key="2">
    <source>
        <dbReference type="Proteomes" id="UP000789366"/>
    </source>
</evidence>
<protein>
    <submittedName>
        <fullName evidence="1">1088_t:CDS:1</fullName>
    </submittedName>
</protein>
<gene>
    <name evidence="1" type="ORF">SPELUC_LOCUS11650</name>
</gene>
<feature type="non-terminal residue" evidence="1">
    <location>
        <position position="1"/>
    </location>
</feature>
<comment type="caution">
    <text evidence="1">The sequence shown here is derived from an EMBL/GenBank/DDBJ whole genome shotgun (WGS) entry which is preliminary data.</text>
</comment>
<name>A0ACA9PG25_9GLOM</name>
<dbReference type="Proteomes" id="UP000789366">
    <property type="component" value="Unassembled WGS sequence"/>
</dbReference>
<accession>A0ACA9PG25</accession>
<dbReference type="EMBL" id="CAJVPW010025275">
    <property type="protein sequence ID" value="CAG8708113.1"/>
    <property type="molecule type" value="Genomic_DNA"/>
</dbReference>
<feature type="non-terminal residue" evidence="1">
    <location>
        <position position="51"/>
    </location>
</feature>
<reference evidence="1" key="1">
    <citation type="submission" date="2021-06" db="EMBL/GenBank/DDBJ databases">
        <authorList>
            <person name="Kallberg Y."/>
            <person name="Tangrot J."/>
            <person name="Rosling A."/>
        </authorList>
    </citation>
    <scope>NUCLEOTIDE SEQUENCE</scope>
    <source>
        <strain evidence="1">28 12/20/2015</strain>
    </source>
</reference>